<evidence type="ECO:0000313" key="1">
    <source>
        <dbReference type="EMBL" id="MCU6695652.1"/>
    </source>
</evidence>
<gene>
    <name evidence="1" type="ORF">OCV63_01910</name>
</gene>
<comment type="caution">
    <text evidence="1">The sequence shown here is derived from an EMBL/GenBank/DDBJ whole genome shotgun (WGS) entry which is preliminary data.</text>
</comment>
<sequence>MNKSYVAHKEYVRGIVREIYPAANLDEDFFLILQPILQRNCEKIDTQKYDESCCMVNVYQTHKNKQTNIYTTEMHPFQNRRVAIAGSRYGSVRVAKNRFQSEDFEKQLLYVEGGKQVSDIGIVIRVGNFDELQLLESIEIIWDYDMATTTLLYVPTFMPPKRKSNCYLLKAEIRDELEESRLEIGETRIIRNNGNTQISLRERQTNGKDHFIHYITTELSASPLGENIRIAGASKKYMKWQKRRLKEE</sequence>
<dbReference type="Proteomes" id="UP001652461">
    <property type="component" value="Unassembled WGS sequence"/>
</dbReference>
<dbReference type="RefSeq" id="WP_158361751.1">
    <property type="nucleotide sequence ID" value="NZ_JAOQKC010000002.1"/>
</dbReference>
<evidence type="ECO:0000313" key="2">
    <source>
        <dbReference type="Proteomes" id="UP001652461"/>
    </source>
</evidence>
<organism evidence="1 2">
    <name type="scientific">Laedolimicola ammoniilytica</name>
    <dbReference type="NCBI Taxonomy" id="2981771"/>
    <lineage>
        <taxon>Bacteria</taxon>
        <taxon>Bacillati</taxon>
        <taxon>Bacillota</taxon>
        <taxon>Clostridia</taxon>
        <taxon>Lachnospirales</taxon>
        <taxon>Lachnospiraceae</taxon>
        <taxon>Laedolimicola</taxon>
    </lineage>
</organism>
<accession>A0ABT2RU05</accession>
<proteinExistence type="predicted"/>
<protein>
    <submittedName>
        <fullName evidence="1">Uncharacterized protein</fullName>
    </submittedName>
</protein>
<dbReference type="EMBL" id="JAOQKC010000002">
    <property type="protein sequence ID" value="MCU6695652.1"/>
    <property type="molecule type" value="Genomic_DNA"/>
</dbReference>
<name>A0ABT2RU05_9FIRM</name>
<reference evidence="1 2" key="1">
    <citation type="journal article" date="2021" name="ISME Commun">
        <title>Automated analysis of genomic sequences facilitates high-throughput and comprehensive description of bacteria.</title>
        <authorList>
            <person name="Hitch T.C.A."/>
        </authorList>
    </citation>
    <scope>NUCLEOTIDE SEQUENCE [LARGE SCALE GENOMIC DNA]</scope>
    <source>
        <strain evidence="1 2">Sanger_04</strain>
    </source>
</reference>
<keyword evidence="2" id="KW-1185">Reference proteome</keyword>